<evidence type="ECO:0000313" key="1">
    <source>
        <dbReference type="EMBL" id="PIO52804.1"/>
    </source>
</evidence>
<sequence length="89" mass="9926">MSSNGVNGGDAVVDDRLFEALYAMEVFQMGEFYLKSGQMTPIYIDLRRLISQPKTLRMTAQVLCDIINAKDLKYDYVVGVPYAALPLAT</sequence>
<protein>
    <recommendedName>
        <fullName evidence="4">Orotate phosphoribosyltransferase</fullName>
    </recommendedName>
</protein>
<evidence type="ECO:0000313" key="2">
    <source>
        <dbReference type="EMBL" id="PIO55032.1"/>
    </source>
</evidence>
<gene>
    <name evidence="2" type="ORF">TELCIR_23589</name>
    <name evidence="1" type="ORF">TELCIR_25885</name>
</gene>
<dbReference type="EMBL" id="KZ389769">
    <property type="protein sequence ID" value="PIO55032.1"/>
    <property type="molecule type" value="Genomic_DNA"/>
</dbReference>
<dbReference type="PANTHER" id="PTHR19278">
    <property type="entry name" value="OROTATE PHOSPHORIBOSYLTRANSFERASE"/>
    <property type="match status" value="1"/>
</dbReference>
<dbReference type="EMBL" id="KZ425857">
    <property type="protein sequence ID" value="PIO52804.1"/>
    <property type="molecule type" value="Genomic_DNA"/>
</dbReference>
<dbReference type="GO" id="GO:0004590">
    <property type="term" value="F:orotidine-5'-phosphate decarboxylase activity"/>
    <property type="evidence" value="ECO:0007669"/>
    <property type="project" value="TreeGrafter"/>
</dbReference>
<dbReference type="GO" id="GO:0004588">
    <property type="term" value="F:orotate phosphoribosyltransferase activity"/>
    <property type="evidence" value="ECO:0007669"/>
    <property type="project" value="TreeGrafter"/>
</dbReference>
<dbReference type="OrthoDB" id="10263753at2759"/>
<evidence type="ECO:0008006" key="4">
    <source>
        <dbReference type="Google" id="ProtNLM"/>
    </source>
</evidence>
<dbReference type="Gene3D" id="3.40.50.2020">
    <property type="match status" value="1"/>
</dbReference>
<dbReference type="AlphaFoldDB" id="A0A2G9T4B5"/>
<organism evidence="1 3">
    <name type="scientific">Teladorsagia circumcincta</name>
    <name type="common">Brown stomach worm</name>
    <name type="synonym">Ostertagia circumcincta</name>
    <dbReference type="NCBI Taxonomy" id="45464"/>
    <lineage>
        <taxon>Eukaryota</taxon>
        <taxon>Metazoa</taxon>
        <taxon>Ecdysozoa</taxon>
        <taxon>Nematoda</taxon>
        <taxon>Chromadorea</taxon>
        <taxon>Rhabditida</taxon>
        <taxon>Rhabditina</taxon>
        <taxon>Rhabditomorpha</taxon>
        <taxon>Strongyloidea</taxon>
        <taxon>Trichostrongylidae</taxon>
        <taxon>Teladorsagia</taxon>
    </lineage>
</organism>
<dbReference type="GO" id="GO:0006222">
    <property type="term" value="P:UMP biosynthetic process"/>
    <property type="evidence" value="ECO:0007669"/>
    <property type="project" value="TreeGrafter"/>
</dbReference>
<proteinExistence type="predicted"/>
<keyword evidence="3" id="KW-1185">Reference proteome</keyword>
<reference evidence="1 3" key="1">
    <citation type="submission" date="2015-09" db="EMBL/GenBank/DDBJ databases">
        <title>Draft genome of the parasitic nematode Teladorsagia circumcincta isolate WARC Sus (inbred).</title>
        <authorList>
            <person name="Mitreva M."/>
        </authorList>
    </citation>
    <scope>NUCLEOTIDE SEQUENCE [LARGE SCALE GENOMIC DNA]</scope>
    <source>
        <strain evidence="1 3">S</strain>
    </source>
</reference>
<feature type="non-terminal residue" evidence="1">
    <location>
        <position position="89"/>
    </location>
</feature>
<dbReference type="GO" id="GO:0019856">
    <property type="term" value="P:pyrimidine nucleobase biosynthetic process"/>
    <property type="evidence" value="ECO:0007669"/>
    <property type="project" value="TreeGrafter"/>
</dbReference>
<dbReference type="PANTHER" id="PTHR19278:SF33">
    <property type="entry name" value="OROTATE PHOSPHORIBOSYLTRANSFERASE"/>
    <property type="match status" value="1"/>
</dbReference>
<name>A0A2G9T4B5_TELCI</name>
<dbReference type="InterPro" id="IPR029057">
    <property type="entry name" value="PRTase-like"/>
</dbReference>
<dbReference type="SUPFAM" id="SSF53271">
    <property type="entry name" value="PRTase-like"/>
    <property type="match status" value="1"/>
</dbReference>
<accession>A0A2G9T4B5</accession>
<evidence type="ECO:0000313" key="3">
    <source>
        <dbReference type="Proteomes" id="UP000230423"/>
    </source>
</evidence>
<dbReference type="Proteomes" id="UP000230423">
    <property type="component" value="Unassembled WGS sequence"/>
</dbReference>